<feature type="domain" description="PCI" evidence="5">
    <location>
        <begin position="318"/>
        <end position="382"/>
    </location>
</feature>
<name>A0ABY8ET39_MALFU</name>
<dbReference type="Pfam" id="PF01399">
    <property type="entry name" value="PCI"/>
    <property type="match status" value="1"/>
</dbReference>
<comment type="similarity">
    <text evidence="1">Belongs to the CSN4 family.</text>
</comment>
<dbReference type="EMBL" id="CP046236">
    <property type="protein sequence ID" value="WFD48748.1"/>
    <property type="molecule type" value="Genomic_DNA"/>
</dbReference>
<dbReference type="Proteomes" id="UP000818624">
    <property type="component" value="Chromosome 3"/>
</dbReference>
<evidence type="ECO:0000256" key="1">
    <source>
        <dbReference type="ARBA" id="ARBA00010417"/>
    </source>
</evidence>
<keyword evidence="7" id="KW-1185">Reference proteome</keyword>
<sequence length="450" mass="48386">MTTLDARLADAAQIAAVNERGDAYERILDDALRLHGDELRAALTAYVNAAVLDRTNLVGAGLIVARRSLAALCTRVRDAHLRAPGSKDDDAYLAVLEHILASTGEQTVALDDELTDVRILAADVLEAQHRWADAMRVLQDSTPDAGRRSRSDAHAFELNVRLLRLCLQCDALADADLYHKRASALAHSVQRSSEQEALASVLLAFRPSQAELYDRQLRFTDAALRFYELSITPSLDDTQQTTLLSKAVAAALLAPISAQRSRLLAQLQRDPRTSALPHGAALQQVAARRLVRAPLVAHIAAHLAPHQLARAPDSELRLLDAAMVEHNIDAASRVYDTITLDSLAALVGLPEPACEAMVAQMILQHRLPSTCFLDQMAHAVHFGPPDEPAGDEAPNEAAPAADAPEADDAPVADADAALRQGRDRRIGAALAYLSDAHAALQTAPEGHARV</sequence>
<evidence type="ECO:0000259" key="5">
    <source>
        <dbReference type="Pfam" id="PF01399"/>
    </source>
</evidence>
<evidence type="ECO:0000256" key="2">
    <source>
        <dbReference type="ARBA" id="ARBA00014881"/>
    </source>
</evidence>
<evidence type="ECO:0000256" key="3">
    <source>
        <dbReference type="ARBA" id="ARBA00022790"/>
    </source>
</evidence>
<feature type="region of interest" description="Disordered" evidence="4">
    <location>
        <begin position="382"/>
        <end position="418"/>
    </location>
</feature>
<dbReference type="PANTHER" id="PTHR10855">
    <property type="entry name" value="26S PROTEASOME NON-ATPASE REGULATORY SUBUNIT 12/COP9 SIGNALOSOME COMPLEX SUBUNIT 4"/>
    <property type="match status" value="1"/>
</dbReference>
<dbReference type="InterPro" id="IPR040134">
    <property type="entry name" value="PSMD12/CSN4"/>
</dbReference>
<evidence type="ECO:0000313" key="7">
    <source>
        <dbReference type="Proteomes" id="UP000818624"/>
    </source>
</evidence>
<dbReference type="PANTHER" id="PTHR10855:SF2">
    <property type="entry name" value="COP9 SIGNALOSOME COMPLEX SUBUNIT 4"/>
    <property type="match status" value="1"/>
</dbReference>
<evidence type="ECO:0000313" key="6">
    <source>
        <dbReference type="EMBL" id="WFD48748.1"/>
    </source>
</evidence>
<reference evidence="6 7" key="1">
    <citation type="journal article" date="2020" name="Elife">
        <title>Loss of centromere function drives karyotype evolution in closely related Malassezia species.</title>
        <authorList>
            <person name="Sankaranarayanan S.R."/>
            <person name="Ianiri G."/>
            <person name="Coelho M.A."/>
            <person name="Reza M.H."/>
            <person name="Thimmappa B.C."/>
            <person name="Ganguly P."/>
            <person name="Vadnala R.N."/>
            <person name="Sun S."/>
            <person name="Siddharthan R."/>
            <person name="Tellgren-Roth C."/>
            <person name="Dawson T.L."/>
            <person name="Heitman J."/>
            <person name="Sanyal K."/>
        </authorList>
    </citation>
    <scope>NUCLEOTIDE SEQUENCE [LARGE SCALE GENOMIC DNA]</scope>
    <source>
        <strain evidence="6">CBS14141</strain>
    </source>
</reference>
<organism evidence="6 7">
    <name type="scientific">Malassezia furfur</name>
    <name type="common">Pityriasis versicolor infection agent</name>
    <name type="synonym">Pityrosporum furfur</name>
    <dbReference type="NCBI Taxonomy" id="55194"/>
    <lineage>
        <taxon>Eukaryota</taxon>
        <taxon>Fungi</taxon>
        <taxon>Dikarya</taxon>
        <taxon>Basidiomycota</taxon>
        <taxon>Ustilaginomycotina</taxon>
        <taxon>Malasseziomycetes</taxon>
        <taxon>Malasseziales</taxon>
        <taxon>Malasseziaceae</taxon>
        <taxon>Malassezia</taxon>
    </lineage>
</organism>
<gene>
    <name evidence="6" type="ORF">GLX27_003419</name>
</gene>
<protein>
    <recommendedName>
        <fullName evidence="2">COP9 signalosome complex subunit 4</fullName>
    </recommendedName>
</protein>
<evidence type="ECO:0000256" key="4">
    <source>
        <dbReference type="SAM" id="MobiDB-lite"/>
    </source>
</evidence>
<dbReference type="Gene3D" id="1.10.10.10">
    <property type="entry name" value="Winged helix-like DNA-binding domain superfamily/Winged helix DNA-binding domain"/>
    <property type="match status" value="1"/>
</dbReference>
<dbReference type="InterPro" id="IPR036388">
    <property type="entry name" value="WH-like_DNA-bd_sf"/>
</dbReference>
<dbReference type="InterPro" id="IPR036390">
    <property type="entry name" value="WH_DNA-bd_sf"/>
</dbReference>
<accession>A0ABY8ET39</accession>
<proteinExistence type="inferred from homology"/>
<keyword evidence="3" id="KW-0736">Signalosome</keyword>
<dbReference type="SUPFAM" id="SSF46785">
    <property type="entry name" value="Winged helix' DNA-binding domain"/>
    <property type="match status" value="1"/>
</dbReference>
<dbReference type="InterPro" id="IPR000717">
    <property type="entry name" value="PCI_dom"/>
</dbReference>